<organism evidence="2 3">
    <name type="scientific">Myxozyma melibiosi</name>
    <dbReference type="NCBI Taxonomy" id="54550"/>
    <lineage>
        <taxon>Eukaryota</taxon>
        <taxon>Fungi</taxon>
        <taxon>Dikarya</taxon>
        <taxon>Ascomycota</taxon>
        <taxon>Saccharomycotina</taxon>
        <taxon>Lipomycetes</taxon>
        <taxon>Lipomycetales</taxon>
        <taxon>Lipomycetaceae</taxon>
        <taxon>Myxozyma</taxon>
    </lineage>
</organism>
<sequence length="115" mass="13728">MTSLFFYLLLRHYLETYLVLVRFAIFTLMISNQEQTPTFIIIRIYFVLTALAILILMILIKKDSYIHHHHHHHHLDSYWIAHPPSLQAYIDIIIIIIIKAQLLHIDSKLKMIIII</sequence>
<evidence type="ECO:0000313" key="3">
    <source>
        <dbReference type="Proteomes" id="UP001498771"/>
    </source>
</evidence>
<protein>
    <submittedName>
        <fullName evidence="2">Uncharacterized protein</fullName>
    </submittedName>
</protein>
<keyword evidence="1" id="KW-0472">Membrane</keyword>
<dbReference type="GeneID" id="90035423"/>
<keyword evidence="1" id="KW-1133">Transmembrane helix</keyword>
<feature type="transmembrane region" description="Helical" evidence="1">
    <location>
        <begin position="86"/>
        <end position="105"/>
    </location>
</feature>
<dbReference type="Proteomes" id="UP001498771">
    <property type="component" value="Unassembled WGS sequence"/>
</dbReference>
<evidence type="ECO:0000313" key="2">
    <source>
        <dbReference type="EMBL" id="KAK7205263.1"/>
    </source>
</evidence>
<accession>A0ABR1F859</accession>
<feature type="transmembrane region" description="Helical" evidence="1">
    <location>
        <begin position="42"/>
        <end position="60"/>
    </location>
</feature>
<evidence type="ECO:0000256" key="1">
    <source>
        <dbReference type="SAM" id="Phobius"/>
    </source>
</evidence>
<dbReference type="RefSeq" id="XP_064768296.1">
    <property type="nucleotide sequence ID" value="XM_064909911.1"/>
</dbReference>
<keyword evidence="1" id="KW-0812">Transmembrane</keyword>
<reference evidence="2 3" key="1">
    <citation type="submission" date="2024-03" db="EMBL/GenBank/DDBJ databases">
        <title>Genome-scale model development and genomic sequencing of the oleaginous clade Lipomyces.</title>
        <authorList>
            <consortium name="Lawrence Berkeley National Laboratory"/>
            <person name="Czajka J.J."/>
            <person name="Han Y."/>
            <person name="Kim J."/>
            <person name="Mondo S.J."/>
            <person name="Hofstad B.A."/>
            <person name="Robles A."/>
            <person name="Haridas S."/>
            <person name="Riley R."/>
            <person name="LaButti K."/>
            <person name="Pangilinan J."/>
            <person name="Andreopoulos W."/>
            <person name="Lipzen A."/>
            <person name="Yan J."/>
            <person name="Wang M."/>
            <person name="Ng V."/>
            <person name="Grigoriev I.V."/>
            <person name="Spatafora J.W."/>
            <person name="Magnuson J.K."/>
            <person name="Baker S.E."/>
            <person name="Pomraning K.R."/>
        </authorList>
    </citation>
    <scope>NUCLEOTIDE SEQUENCE [LARGE SCALE GENOMIC DNA]</scope>
    <source>
        <strain evidence="2 3">Phaff 52-87</strain>
    </source>
</reference>
<gene>
    <name evidence="2" type="ORF">BZA70DRAFT_177765</name>
</gene>
<comment type="caution">
    <text evidence="2">The sequence shown here is derived from an EMBL/GenBank/DDBJ whole genome shotgun (WGS) entry which is preliminary data.</text>
</comment>
<proteinExistence type="predicted"/>
<dbReference type="EMBL" id="JBBJBU010000006">
    <property type="protein sequence ID" value="KAK7205263.1"/>
    <property type="molecule type" value="Genomic_DNA"/>
</dbReference>
<keyword evidence="3" id="KW-1185">Reference proteome</keyword>
<feature type="transmembrane region" description="Helical" evidence="1">
    <location>
        <begin position="12"/>
        <end position="30"/>
    </location>
</feature>
<name>A0ABR1F859_9ASCO</name>